<dbReference type="GO" id="GO:0016717">
    <property type="term" value="F:oxidoreductase activity, acting on paired donors, with oxidation of a pair of donors resulting in the reduction of molecular oxygen to two molecules of water"/>
    <property type="evidence" value="ECO:0007669"/>
    <property type="project" value="InterPro"/>
</dbReference>
<evidence type="ECO:0000256" key="10">
    <source>
        <dbReference type="ARBA" id="ARBA00023136"/>
    </source>
</evidence>
<evidence type="ECO:0000256" key="5">
    <source>
        <dbReference type="ARBA" id="ARBA00022692"/>
    </source>
</evidence>
<dbReference type="CDD" id="cd01060">
    <property type="entry name" value="Membrane-FADS-like"/>
    <property type="match status" value="1"/>
</dbReference>
<keyword evidence="13" id="KW-1185">Reference proteome</keyword>
<evidence type="ECO:0000256" key="8">
    <source>
        <dbReference type="ARBA" id="ARBA00023002"/>
    </source>
</evidence>
<comment type="pathway">
    <text evidence="2">Lipid metabolism.</text>
</comment>
<evidence type="ECO:0000256" key="6">
    <source>
        <dbReference type="ARBA" id="ARBA00022832"/>
    </source>
</evidence>
<keyword evidence="5" id="KW-0812">Transmembrane</keyword>
<accession>A0AAV9EE69</accession>
<keyword evidence="6" id="KW-0276">Fatty acid metabolism</keyword>
<evidence type="ECO:0000256" key="3">
    <source>
        <dbReference type="ARBA" id="ARBA00009295"/>
    </source>
</evidence>
<dbReference type="PANTHER" id="PTHR11351">
    <property type="entry name" value="ACYL-COA DESATURASE"/>
    <property type="match status" value="1"/>
</dbReference>
<evidence type="ECO:0000256" key="2">
    <source>
        <dbReference type="ARBA" id="ARBA00005189"/>
    </source>
</evidence>
<evidence type="ECO:0000256" key="11">
    <source>
        <dbReference type="ARBA" id="ARBA00023160"/>
    </source>
</evidence>
<organism evidence="12 13">
    <name type="scientific">Acorus calamus</name>
    <name type="common">Sweet flag</name>
    <dbReference type="NCBI Taxonomy" id="4465"/>
    <lineage>
        <taxon>Eukaryota</taxon>
        <taxon>Viridiplantae</taxon>
        <taxon>Streptophyta</taxon>
        <taxon>Embryophyta</taxon>
        <taxon>Tracheophyta</taxon>
        <taxon>Spermatophyta</taxon>
        <taxon>Magnoliopsida</taxon>
        <taxon>Liliopsida</taxon>
        <taxon>Acoraceae</taxon>
        <taxon>Acorus</taxon>
    </lineage>
</organism>
<comment type="similarity">
    <text evidence="3">Belongs to the fatty acid desaturase type 1 family.</text>
</comment>
<dbReference type="InterPro" id="IPR015876">
    <property type="entry name" value="Acyl-CoA_DS"/>
</dbReference>
<dbReference type="GO" id="GO:0005789">
    <property type="term" value="C:endoplasmic reticulum membrane"/>
    <property type="evidence" value="ECO:0007669"/>
    <property type="project" value="TreeGrafter"/>
</dbReference>
<name>A0AAV9EE69_ACOCL</name>
<dbReference type="EMBL" id="JAUJYO010000007">
    <property type="protein sequence ID" value="KAK1312073.1"/>
    <property type="molecule type" value="Genomic_DNA"/>
</dbReference>
<evidence type="ECO:0000256" key="4">
    <source>
        <dbReference type="ARBA" id="ARBA00022516"/>
    </source>
</evidence>
<dbReference type="GO" id="GO:0042761">
    <property type="term" value="P:very long-chain fatty acid biosynthetic process"/>
    <property type="evidence" value="ECO:0007669"/>
    <property type="project" value="TreeGrafter"/>
</dbReference>
<reference evidence="12" key="1">
    <citation type="journal article" date="2023" name="Nat. Commun.">
        <title>Diploid and tetraploid genomes of Acorus and the evolution of monocots.</title>
        <authorList>
            <person name="Ma L."/>
            <person name="Liu K.W."/>
            <person name="Li Z."/>
            <person name="Hsiao Y.Y."/>
            <person name="Qi Y."/>
            <person name="Fu T."/>
            <person name="Tang G.D."/>
            <person name="Zhang D."/>
            <person name="Sun W.H."/>
            <person name="Liu D.K."/>
            <person name="Li Y."/>
            <person name="Chen G.Z."/>
            <person name="Liu X.D."/>
            <person name="Liao X.Y."/>
            <person name="Jiang Y.T."/>
            <person name="Yu X."/>
            <person name="Hao Y."/>
            <person name="Huang J."/>
            <person name="Zhao X.W."/>
            <person name="Ke S."/>
            <person name="Chen Y.Y."/>
            <person name="Wu W.L."/>
            <person name="Hsu J.L."/>
            <person name="Lin Y.F."/>
            <person name="Huang M.D."/>
            <person name="Li C.Y."/>
            <person name="Huang L."/>
            <person name="Wang Z.W."/>
            <person name="Zhao X."/>
            <person name="Zhong W.Y."/>
            <person name="Peng D.H."/>
            <person name="Ahmad S."/>
            <person name="Lan S."/>
            <person name="Zhang J.S."/>
            <person name="Tsai W.C."/>
            <person name="Van de Peer Y."/>
            <person name="Liu Z.J."/>
        </authorList>
    </citation>
    <scope>NUCLEOTIDE SEQUENCE</scope>
    <source>
        <strain evidence="12">CP</strain>
    </source>
</reference>
<dbReference type="Proteomes" id="UP001180020">
    <property type="component" value="Unassembled WGS sequence"/>
</dbReference>
<dbReference type="PANTHER" id="PTHR11351:SF31">
    <property type="entry name" value="DESATURASE 1, ISOFORM A-RELATED"/>
    <property type="match status" value="1"/>
</dbReference>
<dbReference type="AlphaFoldDB" id="A0AAV9EE69"/>
<proteinExistence type="inferred from homology"/>
<sequence length="95" mass="10920">MFGLTLLYHRNLSHSSFHLPKWLEYAFAYCGSQALQGDPIMWVSTHRYHHQYCDWFSGFGSATWVDGGSVIRRGMAEQPPCVRVFGTPWPRVVAD</sequence>
<keyword evidence="7" id="KW-1133">Transmembrane helix</keyword>
<keyword evidence="10" id="KW-0472">Membrane</keyword>
<protein>
    <submittedName>
        <fullName evidence="12">Uncharacterized protein</fullName>
    </submittedName>
</protein>
<comment type="caution">
    <text evidence="12">The sequence shown here is derived from an EMBL/GenBank/DDBJ whole genome shotgun (WGS) entry which is preliminary data.</text>
</comment>
<reference evidence="12" key="2">
    <citation type="submission" date="2023-06" db="EMBL/GenBank/DDBJ databases">
        <authorList>
            <person name="Ma L."/>
            <person name="Liu K.-W."/>
            <person name="Li Z."/>
            <person name="Hsiao Y.-Y."/>
            <person name="Qi Y."/>
            <person name="Fu T."/>
            <person name="Tang G."/>
            <person name="Zhang D."/>
            <person name="Sun W.-H."/>
            <person name="Liu D.-K."/>
            <person name="Li Y."/>
            <person name="Chen G.-Z."/>
            <person name="Liu X.-D."/>
            <person name="Liao X.-Y."/>
            <person name="Jiang Y.-T."/>
            <person name="Yu X."/>
            <person name="Hao Y."/>
            <person name="Huang J."/>
            <person name="Zhao X.-W."/>
            <person name="Ke S."/>
            <person name="Chen Y.-Y."/>
            <person name="Wu W.-L."/>
            <person name="Hsu J.-L."/>
            <person name="Lin Y.-F."/>
            <person name="Huang M.-D."/>
            <person name="Li C.-Y."/>
            <person name="Huang L."/>
            <person name="Wang Z.-W."/>
            <person name="Zhao X."/>
            <person name="Zhong W.-Y."/>
            <person name="Peng D.-H."/>
            <person name="Ahmad S."/>
            <person name="Lan S."/>
            <person name="Zhang J.-S."/>
            <person name="Tsai W.-C."/>
            <person name="Van De Peer Y."/>
            <person name="Liu Z.-J."/>
        </authorList>
    </citation>
    <scope>NUCLEOTIDE SEQUENCE</scope>
    <source>
        <strain evidence="12">CP</strain>
        <tissue evidence="12">Leaves</tissue>
    </source>
</reference>
<evidence type="ECO:0000256" key="1">
    <source>
        <dbReference type="ARBA" id="ARBA00004141"/>
    </source>
</evidence>
<evidence type="ECO:0000313" key="12">
    <source>
        <dbReference type="EMBL" id="KAK1312073.1"/>
    </source>
</evidence>
<keyword evidence="4" id="KW-0444">Lipid biosynthesis</keyword>
<comment type="subcellular location">
    <subcellularLocation>
        <location evidence="1">Membrane</location>
        <topology evidence="1">Multi-pass membrane protein</topology>
    </subcellularLocation>
</comment>
<evidence type="ECO:0000313" key="13">
    <source>
        <dbReference type="Proteomes" id="UP001180020"/>
    </source>
</evidence>
<keyword evidence="8" id="KW-0560">Oxidoreductase</keyword>
<gene>
    <name evidence="12" type="ORF">QJS10_CPA07g00611</name>
</gene>
<keyword evidence="11" id="KW-0275">Fatty acid biosynthesis</keyword>
<evidence type="ECO:0000256" key="9">
    <source>
        <dbReference type="ARBA" id="ARBA00023098"/>
    </source>
</evidence>
<evidence type="ECO:0000256" key="7">
    <source>
        <dbReference type="ARBA" id="ARBA00022989"/>
    </source>
</evidence>
<keyword evidence="9" id="KW-0443">Lipid metabolism</keyword>